<dbReference type="EC" id="2.7.11.1" evidence="2"/>
<accession>A0A9D4UPS8</accession>
<dbReference type="Gene3D" id="1.10.510.10">
    <property type="entry name" value="Transferase(Phosphotransferase) domain 1"/>
    <property type="match status" value="2"/>
</dbReference>
<comment type="caution">
    <text evidence="12">The sequence shown here is derived from an EMBL/GenBank/DDBJ whole genome shotgun (WGS) entry which is preliminary data.</text>
</comment>
<dbReference type="AlphaFoldDB" id="A0A9D4UPS8"/>
<evidence type="ECO:0000256" key="7">
    <source>
        <dbReference type="ARBA" id="ARBA00022840"/>
    </source>
</evidence>
<dbReference type="PANTHER" id="PTHR45637">
    <property type="entry name" value="FLIPPASE KINASE 1-RELATED"/>
    <property type="match status" value="1"/>
</dbReference>
<feature type="compositionally biased region" description="Basic and acidic residues" evidence="10">
    <location>
        <begin position="500"/>
        <end position="513"/>
    </location>
</feature>
<name>A0A9D4UPS8_ADICA</name>
<dbReference type="Proteomes" id="UP000886520">
    <property type="component" value="Chromosome 13"/>
</dbReference>
<dbReference type="InterPro" id="IPR008271">
    <property type="entry name" value="Ser/Thr_kinase_AS"/>
</dbReference>
<keyword evidence="6" id="KW-0418">Kinase</keyword>
<dbReference type="GO" id="GO:0004674">
    <property type="term" value="F:protein serine/threonine kinase activity"/>
    <property type="evidence" value="ECO:0007669"/>
    <property type="project" value="UniProtKB-KW"/>
</dbReference>
<dbReference type="PROSITE" id="PS50011">
    <property type="entry name" value="PROTEIN_KINASE_DOM"/>
    <property type="match status" value="1"/>
</dbReference>
<evidence type="ECO:0000256" key="1">
    <source>
        <dbReference type="ARBA" id="ARBA00009903"/>
    </source>
</evidence>
<evidence type="ECO:0000313" key="13">
    <source>
        <dbReference type="Proteomes" id="UP000886520"/>
    </source>
</evidence>
<dbReference type="GO" id="GO:0005524">
    <property type="term" value="F:ATP binding"/>
    <property type="evidence" value="ECO:0007669"/>
    <property type="project" value="UniProtKB-KW"/>
</dbReference>
<feature type="compositionally biased region" description="Low complexity" evidence="10">
    <location>
        <begin position="481"/>
        <end position="497"/>
    </location>
</feature>
<dbReference type="Pfam" id="PF00069">
    <property type="entry name" value="Pkinase"/>
    <property type="match status" value="2"/>
</dbReference>
<evidence type="ECO:0000256" key="9">
    <source>
        <dbReference type="ARBA" id="ARBA00048679"/>
    </source>
</evidence>
<feature type="domain" description="Protein kinase" evidence="11">
    <location>
        <begin position="1"/>
        <end position="396"/>
    </location>
</feature>
<dbReference type="EMBL" id="JABFUD020000013">
    <property type="protein sequence ID" value="KAI5071193.1"/>
    <property type="molecule type" value="Genomic_DNA"/>
</dbReference>
<keyword evidence="3" id="KW-0723">Serine/threonine-protein kinase</keyword>
<comment type="catalytic activity">
    <reaction evidence="8">
        <text>L-threonyl-[protein] + ATP = O-phospho-L-threonyl-[protein] + ADP + H(+)</text>
        <dbReference type="Rhea" id="RHEA:46608"/>
        <dbReference type="Rhea" id="RHEA-COMP:11060"/>
        <dbReference type="Rhea" id="RHEA-COMP:11605"/>
        <dbReference type="ChEBI" id="CHEBI:15378"/>
        <dbReference type="ChEBI" id="CHEBI:30013"/>
        <dbReference type="ChEBI" id="CHEBI:30616"/>
        <dbReference type="ChEBI" id="CHEBI:61977"/>
        <dbReference type="ChEBI" id="CHEBI:456216"/>
        <dbReference type="EC" id="2.7.11.1"/>
    </reaction>
</comment>
<feature type="region of interest" description="Disordered" evidence="10">
    <location>
        <begin position="245"/>
        <end position="267"/>
    </location>
</feature>
<evidence type="ECO:0000313" key="12">
    <source>
        <dbReference type="EMBL" id="KAI5071193.1"/>
    </source>
</evidence>
<keyword evidence="13" id="KW-1185">Reference proteome</keyword>
<protein>
    <recommendedName>
        <fullName evidence="2">non-specific serine/threonine protein kinase</fullName>
        <ecNumber evidence="2">2.7.11.1</ecNumber>
    </recommendedName>
</protein>
<comment type="catalytic activity">
    <reaction evidence="9">
        <text>L-seryl-[protein] + ATP = O-phospho-L-seryl-[protein] + ADP + H(+)</text>
        <dbReference type="Rhea" id="RHEA:17989"/>
        <dbReference type="Rhea" id="RHEA-COMP:9863"/>
        <dbReference type="Rhea" id="RHEA-COMP:11604"/>
        <dbReference type="ChEBI" id="CHEBI:15378"/>
        <dbReference type="ChEBI" id="CHEBI:29999"/>
        <dbReference type="ChEBI" id="CHEBI:30616"/>
        <dbReference type="ChEBI" id="CHEBI:83421"/>
        <dbReference type="ChEBI" id="CHEBI:456216"/>
        <dbReference type="EC" id="2.7.11.1"/>
    </reaction>
</comment>
<evidence type="ECO:0000256" key="4">
    <source>
        <dbReference type="ARBA" id="ARBA00022679"/>
    </source>
</evidence>
<dbReference type="OrthoDB" id="1929507at2759"/>
<evidence type="ECO:0000259" key="11">
    <source>
        <dbReference type="PROSITE" id="PS50011"/>
    </source>
</evidence>
<dbReference type="PROSITE" id="PS00108">
    <property type="entry name" value="PROTEIN_KINASE_ST"/>
    <property type="match status" value="1"/>
</dbReference>
<evidence type="ECO:0000256" key="6">
    <source>
        <dbReference type="ARBA" id="ARBA00022777"/>
    </source>
</evidence>
<evidence type="ECO:0000256" key="10">
    <source>
        <dbReference type="SAM" id="MobiDB-lite"/>
    </source>
</evidence>
<dbReference type="InterPro" id="IPR000719">
    <property type="entry name" value="Prot_kinase_dom"/>
</dbReference>
<evidence type="ECO:0000256" key="3">
    <source>
        <dbReference type="ARBA" id="ARBA00022527"/>
    </source>
</evidence>
<comment type="similarity">
    <text evidence="1">Belongs to the protein kinase superfamily. AGC Ser/Thr protein kinase family.</text>
</comment>
<gene>
    <name evidence="12" type="ORF">GOP47_0013444</name>
</gene>
<dbReference type="SMART" id="SM00220">
    <property type="entry name" value="S_TKc"/>
    <property type="match status" value="1"/>
</dbReference>
<evidence type="ECO:0000256" key="5">
    <source>
        <dbReference type="ARBA" id="ARBA00022741"/>
    </source>
</evidence>
<feature type="region of interest" description="Disordered" evidence="10">
    <location>
        <begin position="475"/>
        <end position="538"/>
    </location>
</feature>
<organism evidence="12 13">
    <name type="scientific">Adiantum capillus-veneris</name>
    <name type="common">Maidenhair fern</name>
    <dbReference type="NCBI Taxonomy" id="13818"/>
    <lineage>
        <taxon>Eukaryota</taxon>
        <taxon>Viridiplantae</taxon>
        <taxon>Streptophyta</taxon>
        <taxon>Embryophyta</taxon>
        <taxon>Tracheophyta</taxon>
        <taxon>Polypodiopsida</taxon>
        <taxon>Polypodiidae</taxon>
        <taxon>Polypodiales</taxon>
        <taxon>Pteridineae</taxon>
        <taxon>Pteridaceae</taxon>
        <taxon>Vittarioideae</taxon>
        <taxon>Adiantum</taxon>
    </lineage>
</organism>
<keyword evidence="7" id="KW-0067">ATP-binding</keyword>
<evidence type="ECO:0000256" key="8">
    <source>
        <dbReference type="ARBA" id="ARBA00047899"/>
    </source>
</evidence>
<reference evidence="12" key="1">
    <citation type="submission" date="2021-01" db="EMBL/GenBank/DDBJ databases">
        <title>Adiantum capillus-veneris genome.</title>
        <authorList>
            <person name="Fang Y."/>
            <person name="Liao Q."/>
        </authorList>
    </citation>
    <scope>NUCLEOTIDE SEQUENCE</scope>
    <source>
        <strain evidence="12">H3</strain>
        <tissue evidence="12">Leaf</tissue>
    </source>
</reference>
<dbReference type="InterPro" id="IPR011009">
    <property type="entry name" value="Kinase-like_dom_sf"/>
</dbReference>
<evidence type="ECO:0000256" key="2">
    <source>
        <dbReference type="ARBA" id="ARBA00012513"/>
    </source>
</evidence>
<dbReference type="FunFam" id="1.10.510.10:FF:000294">
    <property type="entry name" value="Serine/threonine-protein kinase OXI1"/>
    <property type="match status" value="1"/>
</dbReference>
<proteinExistence type="inferred from homology"/>
<keyword evidence="5" id="KW-0547">Nucleotide-binding</keyword>
<feature type="compositionally biased region" description="Basic and acidic residues" evidence="10">
    <location>
        <begin position="251"/>
        <end position="260"/>
    </location>
</feature>
<dbReference type="Gene3D" id="3.30.200.20">
    <property type="entry name" value="Phosphorylase Kinase, domain 1"/>
    <property type="match status" value="1"/>
</dbReference>
<sequence length="538" mass="60236">MGTVFLVLSHSNPFALKITHSLPSKKQRSHVERDILASLHHPFLQTLHAHFEFGNHSLFLLDFCPGGDLNVLRHRQPEKRFSETAARFYAAEVLVALEHLHKLSIVYRDLKPENILVQGSGHIKLTDFDLSLPLQQQAAIKPTAINVWPVATGTLRQHILAEAHSDSKAQQLCLHPLAKKLWKLRKSTEGSKEHIVSVGAAAHEGNVSIRASTTKQTCNLCRLQCLGLNGTVSLRRRKKCFSKQGYLSRGSGDKKASKERSKAKRVSKLRRRTHNSVLCFPHLNLSRPCKNMEERYVCVVGTDEYVAPEVLRGEEQGFSMDWWSFGVFLYEMIYGDTPFKGPNSQETLCNILEKEPEFPGMKSPAKHLIAQLLVKDPAARLGTVRGALDIKQHPFFSGLNWDSLPYICRPPFIPRPLCLSELEERYNSSACKLKSDQGDHDQGMHNYEGTEQKLTPKFWLDEVVASIEAAAGKYKNGQHTSSQYSPSSSSAGFQSSSVDGVDRELQRDGEVDQRFSSADWSSELEAAGKRTPPASSLM</sequence>
<keyword evidence="4" id="KW-0808">Transferase</keyword>
<dbReference type="SUPFAM" id="SSF56112">
    <property type="entry name" value="Protein kinase-like (PK-like)"/>
    <property type="match status" value="1"/>
</dbReference>